<feature type="transmembrane region" description="Helical" evidence="1">
    <location>
        <begin position="31"/>
        <end position="49"/>
    </location>
</feature>
<dbReference type="NCBIfam" id="TIGR03753">
    <property type="entry name" value="blh_monoox"/>
    <property type="match status" value="1"/>
</dbReference>
<proteinExistence type="inferred from homology"/>
<dbReference type="AlphaFoldDB" id="A0A2S7KNG0"/>
<reference evidence="2 3" key="1">
    <citation type="submission" date="2016-11" db="EMBL/GenBank/DDBJ databases">
        <title>Trade-off between light-utilization and light-protection in marine flavobacteria.</title>
        <authorList>
            <person name="Kumagai Y."/>
        </authorList>
    </citation>
    <scope>NUCLEOTIDE SEQUENCE [LARGE SCALE GENOMIC DNA]</scope>
    <source>
        <strain evidence="2 3">NBRC 107741</strain>
    </source>
</reference>
<protein>
    <recommendedName>
        <fullName evidence="1">Probable beta-carotene 15,15'-dioxygenase</fullName>
        <ecNumber evidence="1">1.13.11.63</ecNumber>
    </recommendedName>
</protein>
<dbReference type="EC" id="1.13.11.63" evidence="1"/>
<dbReference type="Pfam" id="PF15461">
    <property type="entry name" value="BCD"/>
    <property type="match status" value="1"/>
</dbReference>
<gene>
    <name evidence="2" type="ORF">BST85_03695</name>
</gene>
<dbReference type="GO" id="GO:0016121">
    <property type="term" value="P:carotene catabolic process"/>
    <property type="evidence" value="ECO:0007669"/>
    <property type="project" value="UniProtKB-UniRule"/>
</dbReference>
<comment type="subcellular location">
    <subcellularLocation>
        <location evidence="1">Cell membrane</location>
        <topology evidence="1">Multi-pass membrane protein</topology>
    </subcellularLocation>
</comment>
<keyword evidence="1" id="KW-1003">Cell membrane</keyword>
<dbReference type="GO" id="GO:0003834">
    <property type="term" value="F:beta-carotene 15,15'-dioxygenase activity"/>
    <property type="evidence" value="ECO:0007669"/>
    <property type="project" value="UniProtKB-EC"/>
</dbReference>
<feature type="transmembrane region" description="Helical" evidence="1">
    <location>
        <begin position="241"/>
        <end position="259"/>
    </location>
</feature>
<dbReference type="Proteomes" id="UP000239800">
    <property type="component" value="Unassembled WGS sequence"/>
</dbReference>
<dbReference type="RefSeq" id="WP_104812027.1">
    <property type="nucleotide sequence ID" value="NZ_MQUB01000001.1"/>
</dbReference>
<keyword evidence="1" id="KW-0479">Metal-binding</keyword>
<evidence type="ECO:0000256" key="1">
    <source>
        <dbReference type="HAMAP-Rule" id="MF_02093"/>
    </source>
</evidence>
<dbReference type="HAMAP" id="MF_02093">
    <property type="entry name" value="Beta_carotene_diox"/>
    <property type="match status" value="1"/>
</dbReference>
<comment type="caution">
    <text evidence="1">Lacks conserved residue(s) required for the propagation of feature annotation.</text>
</comment>
<evidence type="ECO:0000313" key="2">
    <source>
        <dbReference type="EMBL" id="PQB04103.1"/>
    </source>
</evidence>
<keyword evidence="1" id="KW-1133">Transmembrane helix</keyword>
<comment type="cofactor">
    <cofactor evidence="1">
        <name>Fe(2+)</name>
        <dbReference type="ChEBI" id="CHEBI:29033"/>
    </cofactor>
</comment>
<dbReference type="OrthoDB" id="945227at2"/>
<keyword evidence="1" id="KW-0472">Membrane</keyword>
<keyword evidence="3" id="KW-1185">Reference proteome</keyword>
<keyword evidence="1" id="KW-0223">Dioxygenase</keyword>
<keyword evidence="1" id="KW-0408">Iron</keyword>
<sequence>MFRSIAIILTFFSLWLSGFFSEPSQQFLAFVLIFSVGILHGSNDLSIIAKSGDGSNLKQITYMVGTYIGTVIAASSLFYVLPQVALIVFILLSAYHFGEQHWNCIEWGPRNKSPWFFSLYGLSILLLLFYLNMDETNAVIAALTGISVPPSIAIYGFIATAVVWLAMALNDVLKDPKLLLKLLYELFLVLVFAIVFKTATLIWAFAIYFIYWHSIPSMLEQLKFLYGNASWRAFLRYMRSAGLIWIISLASLLIVYYLIRDKDDIFIPLFFAFLGAITFAHTVIMSKMFHSQNE</sequence>
<feature type="transmembrane region" description="Helical" evidence="1">
    <location>
        <begin position="114"/>
        <end position="131"/>
    </location>
</feature>
<feature type="transmembrane region" description="Helical" evidence="1">
    <location>
        <begin position="186"/>
        <end position="211"/>
    </location>
</feature>
<evidence type="ECO:0000313" key="3">
    <source>
        <dbReference type="Proteomes" id="UP000239800"/>
    </source>
</evidence>
<name>A0A2S7KNG0_9FLAO</name>
<organism evidence="2 3">
    <name type="scientific">Aureitalea marina</name>
    <dbReference type="NCBI Taxonomy" id="930804"/>
    <lineage>
        <taxon>Bacteria</taxon>
        <taxon>Pseudomonadati</taxon>
        <taxon>Bacteroidota</taxon>
        <taxon>Flavobacteriia</taxon>
        <taxon>Flavobacteriales</taxon>
        <taxon>Flavobacteriaceae</taxon>
        <taxon>Aureitalea</taxon>
    </lineage>
</organism>
<comment type="similarity">
    <text evidence="1">Belongs to the Brp/Blh beta-carotene diooxygenase family.</text>
</comment>
<feature type="transmembrane region" description="Helical" evidence="1">
    <location>
        <begin position="138"/>
        <end position="166"/>
    </location>
</feature>
<keyword evidence="1" id="KW-0812">Transmembrane</keyword>
<dbReference type="EMBL" id="MQUB01000001">
    <property type="protein sequence ID" value="PQB04103.1"/>
    <property type="molecule type" value="Genomic_DNA"/>
</dbReference>
<dbReference type="GO" id="GO:0005506">
    <property type="term" value="F:iron ion binding"/>
    <property type="evidence" value="ECO:0007669"/>
    <property type="project" value="UniProtKB-UniRule"/>
</dbReference>
<comment type="catalytic activity">
    <reaction evidence="1">
        <text>all-trans-beta-carotene + O2 = 2 all-trans-retinal</text>
        <dbReference type="Rhea" id="RHEA:32887"/>
        <dbReference type="ChEBI" id="CHEBI:15379"/>
        <dbReference type="ChEBI" id="CHEBI:17579"/>
        <dbReference type="ChEBI" id="CHEBI:17898"/>
        <dbReference type="EC" id="1.13.11.63"/>
    </reaction>
</comment>
<dbReference type="GO" id="GO:0005886">
    <property type="term" value="C:plasma membrane"/>
    <property type="evidence" value="ECO:0007669"/>
    <property type="project" value="UniProtKB-SubCell"/>
</dbReference>
<feature type="transmembrane region" description="Helical" evidence="1">
    <location>
        <begin position="265"/>
        <end position="284"/>
    </location>
</feature>
<comment type="function">
    <text evidence="1">Catalyzes the cleavage of beta-carotene at its central double bond (15,15') to yield two molecules of all-trans-retinal.</text>
</comment>
<feature type="transmembrane region" description="Helical" evidence="1">
    <location>
        <begin position="61"/>
        <end position="94"/>
    </location>
</feature>
<dbReference type="InterPro" id="IPR022270">
    <property type="entry name" value="Blh_diox"/>
</dbReference>
<dbReference type="GO" id="GO:0010436">
    <property type="term" value="F:carotenoid dioxygenase activity"/>
    <property type="evidence" value="ECO:0007669"/>
    <property type="project" value="UniProtKB-UniRule"/>
</dbReference>
<comment type="caution">
    <text evidence="2">The sequence shown here is derived from an EMBL/GenBank/DDBJ whole genome shotgun (WGS) entry which is preliminary data.</text>
</comment>
<accession>A0A2S7KNG0</accession>
<keyword evidence="1" id="KW-0560">Oxidoreductase</keyword>